<evidence type="ECO:0000313" key="2">
    <source>
        <dbReference type="Proteomes" id="UP001139353"/>
    </source>
</evidence>
<protein>
    <submittedName>
        <fullName evidence="1">M50 family metallopeptidase</fullName>
    </submittedName>
</protein>
<sequence length="172" mass="18705">MTSSNVVDHKSRRYRALHEAGHCVAALLSGADVEFLELFPEGGGRCRVNRSGDTQQGRLIACGGYAVEFILYRSGRLMLPTGAKLTDKDFINLGMANAWDDKKSFFGADHGGDAKSWPLEMDSEFMTFGWKQVVPLLTPMMPAIEAIANQLDAQTTLSGEEARAIVAQHNGG</sequence>
<dbReference type="SUPFAM" id="SSF140990">
    <property type="entry name" value="FtsH protease domain-like"/>
    <property type="match status" value="1"/>
</dbReference>
<dbReference type="GO" id="GO:0006508">
    <property type="term" value="P:proteolysis"/>
    <property type="evidence" value="ECO:0007669"/>
    <property type="project" value="InterPro"/>
</dbReference>
<evidence type="ECO:0000313" key="1">
    <source>
        <dbReference type="EMBL" id="MCK9687280.1"/>
    </source>
</evidence>
<dbReference type="RefSeq" id="WP_275683320.1">
    <property type="nucleotide sequence ID" value="NZ_JAJLJH010000004.1"/>
</dbReference>
<dbReference type="Pfam" id="PF13398">
    <property type="entry name" value="Peptidase_M50B"/>
    <property type="match status" value="1"/>
</dbReference>
<dbReference type="GO" id="GO:0004222">
    <property type="term" value="F:metalloendopeptidase activity"/>
    <property type="evidence" value="ECO:0007669"/>
    <property type="project" value="InterPro"/>
</dbReference>
<keyword evidence="2" id="KW-1185">Reference proteome</keyword>
<name>A0A9X1YLW0_9BURK</name>
<gene>
    <name evidence="1" type="ORF">LPC04_16360</name>
</gene>
<accession>A0A9X1YLW0</accession>
<dbReference type="Proteomes" id="UP001139353">
    <property type="component" value="Unassembled WGS sequence"/>
</dbReference>
<dbReference type="AlphaFoldDB" id="A0A9X1YLW0"/>
<dbReference type="Gene3D" id="1.20.58.760">
    <property type="entry name" value="Peptidase M41"/>
    <property type="match status" value="1"/>
</dbReference>
<proteinExistence type="predicted"/>
<dbReference type="InterPro" id="IPR037219">
    <property type="entry name" value="Peptidase_M41-like"/>
</dbReference>
<dbReference type="GO" id="GO:0004176">
    <property type="term" value="F:ATP-dependent peptidase activity"/>
    <property type="evidence" value="ECO:0007669"/>
    <property type="project" value="InterPro"/>
</dbReference>
<reference evidence="1" key="1">
    <citation type="submission" date="2021-11" db="EMBL/GenBank/DDBJ databases">
        <title>BS-T2-15 a new species belonging to the Comamonadaceae family isolated from the soil of a French oak forest.</title>
        <authorList>
            <person name="Mieszkin S."/>
            <person name="Alain K."/>
        </authorList>
    </citation>
    <scope>NUCLEOTIDE SEQUENCE</scope>
    <source>
        <strain evidence="1">BS-T2-15</strain>
    </source>
</reference>
<dbReference type="InterPro" id="IPR049500">
    <property type="entry name" value="Peptidase_M50B-like"/>
</dbReference>
<dbReference type="GO" id="GO:0005524">
    <property type="term" value="F:ATP binding"/>
    <property type="evidence" value="ECO:0007669"/>
    <property type="project" value="InterPro"/>
</dbReference>
<comment type="caution">
    <text evidence="1">The sequence shown here is derived from an EMBL/GenBank/DDBJ whole genome shotgun (WGS) entry which is preliminary data.</text>
</comment>
<dbReference type="EMBL" id="JAJLJH010000004">
    <property type="protein sequence ID" value="MCK9687280.1"/>
    <property type="molecule type" value="Genomic_DNA"/>
</dbReference>
<organism evidence="1 2">
    <name type="scientific">Scleromatobacter humisilvae</name>
    <dbReference type="NCBI Taxonomy" id="2897159"/>
    <lineage>
        <taxon>Bacteria</taxon>
        <taxon>Pseudomonadati</taxon>
        <taxon>Pseudomonadota</taxon>
        <taxon>Betaproteobacteria</taxon>
        <taxon>Burkholderiales</taxon>
        <taxon>Sphaerotilaceae</taxon>
        <taxon>Scleromatobacter</taxon>
    </lineage>
</organism>